<comment type="caution">
    <text evidence="3">The sequence shown here is derived from an EMBL/GenBank/DDBJ whole genome shotgun (WGS) entry which is preliminary data.</text>
</comment>
<evidence type="ECO:0000259" key="1">
    <source>
        <dbReference type="PROSITE" id="PS50902"/>
    </source>
</evidence>
<reference evidence="3" key="1">
    <citation type="journal article" date="2014" name="Front. Microbiol.">
        <title>High frequency of phylogenetically diverse reductive dehalogenase-homologous genes in deep subseafloor sedimentary metagenomes.</title>
        <authorList>
            <person name="Kawai M."/>
            <person name="Futagami T."/>
            <person name="Toyoda A."/>
            <person name="Takaki Y."/>
            <person name="Nishi S."/>
            <person name="Hori S."/>
            <person name="Arai W."/>
            <person name="Tsubouchi T."/>
            <person name="Morono Y."/>
            <person name="Uchiyama I."/>
            <person name="Ito T."/>
            <person name="Fujiyama A."/>
            <person name="Inagaki F."/>
            <person name="Takami H."/>
        </authorList>
    </citation>
    <scope>NUCLEOTIDE SEQUENCE</scope>
    <source>
        <strain evidence="3">Expedition CK06-06</strain>
    </source>
</reference>
<proteinExistence type="predicted"/>
<organism evidence="3">
    <name type="scientific">marine sediment metagenome</name>
    <dbReference type="NCBI Taxonomy" id="412755"/>
    <lineage>
        <taxon>unclassified sequences</taxon>
        <taxon>metagenomes</taxon>
        <taxon>ecological metagenomes</taxon>
    </lineage>
</organism>
<dbReference type="InterPro" id="IPR026816">
    <property type="entry name" value="Flavodoxin_dom"/>
</dbReference>
<feature type="domain" description="Flavodoxin-like" evidence="1">
    <location>
        <begin position="3"/>
        <end position="142"/>
    </location>
</feature>
<gene>
    <name evidence="2" type="ORF">S01H4_02529</name>
    <name evidence="3" type="ORF">S06H3_01172</name>
</gene>
<dbReference type="InterPro" id="IPR008254">
    <property type="entry name" value="Flavodoxin/NO_synth"/>
</dbReference>
<dbReference type="AlphaFoldDB" id="X1L109"/>
<dbReference type="InterPro" id="IPR029039">
    <property type="entry name" value="Flavoprotein-like_sf"/>
</dbReference>
<dbReference type="Pfam" id="PF12724">
    <property type="entry name" value="Flavodoxin_5"/>
    <property type="match status" value="1"/>
</dbReference>
<sequence length="144" mass="16757">MKILIIYESRYGNGKILAAGLQELLKNKSQDAEIFSVRNLKPFTLPWADIYVFSSPVRMFMLPLSMRSFLRRFKPVKEGAKYALMTTYMDPRVKALEFMEKLLQSKGMIKITDGFKVKVMDMKGPLEEGYRERLEKFTAELIKS</sequence>
<protein>
    <recommendedName>
        <fullName evidence="1">Flavodoxin-like domain-containing protein</fullName>
    </recommendedName>
</protein>
<accession>X1L109</accession>
<dbReference type="EMBL" id="BARV01000276">
    <property type="protein sequence ID" value="GAH96124.1"/>
    <property type="molecule type" value="Genomic_DNA"/>
</dbReference>
<dbReference type="PROSITE" id="PS50902">
    <property type="entry name" value="FLAVODOXIN_LIKE"/>
    <property type="match status" value="1"/>
</dbReference>
<evidence type="ECO:0000313" key="2">
    <source>
        <dbReference type="EMBL" id="GAG73494.1"/>
    </source>
</evidence>
<dbReference type="Gene3D" id="3.40.50.360">
    <property type="match status" value="1"/>
</dbReference>
<dbReference type="EMBL" id="BART01000557">
    <property type="protein sequence ID" value="GAG73494.1"/>
    <property type="molecule type" value="Genomic_DNA"/>
</dbReference>
<dbReference type="GO" id="GO:0010181">
    <property type="term" value="F:FMN binding"/>
    <property type="evidence" value="ECO:0007669"/>
    <property type="project" value="InterPro"/>
</dbReference>
<dbReference type="SUPFAM" id="SSF52218">
    <property type="entry name" value="Flavoproteins"/>
    <property type="match status" value="1"/>
</dbReference>
<name>X1L109_9ZZZZ</name>
<evidence type="ECO:0000313" key="3">
    <source>
        <dbReference type="EMBL" id="GAH96124.1"/>
    </source>
</evidence>